<dbReference type="STRING" id="1798228.SAMN05216574_12624"/>
<evidence type="ECO:0000313" key="1">
    <source>
        <dbReference type="EMBL" id="SFF76502.1"/>
    </source>
</evidence>
<organism evidence="1 2">
    <name type="scientific">Blastococcus tunisiensis</name>
    <dbReference type="NCBI Taxonomy" id="1798228"/>
    <lineage>
        <taxon>Bacteria</taxon>
        <taxon>Bacillati</taxon>
        <taxon>Actinomycetota</taxon>
        <taxon>Actinomycetes</taxon>
        <taxon>Geodermatophilales</taxon>
        <taxon>Geodermatophilaceae</taxon>
        <taxon>Blastococcus</taxon>
    </lineage>
</organism>
<proteinExistence type="predicted"/>
<dbReference type="EMBL" id="FOND01000026">
    <property type="protein sequence ID" value="SFF76502.1"/>
    <property type="molecule type" value="Genomic_DNA"/>
</dbReference>
<evidence type="ECO:0000313" key="2">
    <source>
        <dbReference type="Proteomes" id="UP000198589"/>
    </source>
</evidence>
<sequence>MALAGASTGIALLTRPQQVVDALAPALPHDRVWLVRALGARLLVQHGTVVVAPRPALVRLGSAVDLLHAASMVPFVASPRYGRAARISGGLAATYAAVALAVAPRSESR</sequence>
<gene>
    <name evidence="1" type="ORF">SAMN05216574_12624</name>
</gene>
<name>A0A1I2LAS8_9ACTN</name>
<protein>
    <submittedName>
        <fullName evidence="1">Uncharacterized protein</fullName>
    </submittedName>
</protein>
<dbReference type="Proteomes" id="UP000198589">
    <property type="component" value="Unassembled WGS sequence"/>
</dbReference>
<reference evidence="2" key="1">
    <citation type="submission" date="2016-10" db="EMBL/GenBank/DDBJ databases">
        <authorList>
            <person name="Varghese N."/>
            <person name="Submissions S."/>
        </authorList>
    </citation>
    <scope>NUCLEOTIDE SEQUENCE [LARGE SCALE GENOMIC DNA]</scope>
    <source>
        <strain evidence="2">DSM 46838</strain>
    </source>
</reference>
<keyword evidence="2" id="KW-1185">Reference proteome</keyword>
<dbReference type="AlphaFoldDB" id="A0A1I2LAS8"/>
<accession>A0A1I2LAS8</accession>